<feature type="domain" description="Response regulatory" evidence="4">
    <location>
        <begin position="28"/>
        <end position="143"/>
    </location>
</feature>
<evidence type="ECO:0000259" key="4">
    <source>
        <dbReference type="PROSITE" id="PS50110"/>
    </source>
</evidence>
<dbReference type="Gene3D" id="3.40.50.2300">
    <property type="match status" value="1"/>
</dbReference>
<dbReference type="EMBL" id="JBHOMY010000032">
    <property type="protein sequence ID" value="MFC1457824.1"/>
    <property type="molecule type" value="Genomic_DNA"/>
</dbReference>
<evidence type="ECO:0000256" key="2">
    <source>
        <dbReference type="PROSITE-ProRule" id="PRU00169"/>
    </source>
</evidence>
<keyword evidence="6" id="KW-1185">Reference proteome</keyword>
<reference evidence="5 6" key="1">
    <citation type="submission" date="2024-09" db="EMBL/GenBank/DDBJ databases">
        <title>Nodulacao em especies de Leguminosae Basais da Amazonia e Caracterizacao dos Rizobios e Bacterias Associadas aos Nodulos.</title>
        <authorList>
            <person name="Jambeiro I.C.A."/>
            <person name="Lopes I.S."/>
            <person name="Aguiar E.R.G.R."/>
            <person name="Santos A.F.J."/>
            <person name="Dos Santos J.M.F."/>
            <person name="Gross E."/>
        </authorList>
    </citation>
    <scope>NUCLEOTIDE SEQUENCE [LARGE SCALE GENOMIC DNA]</scope>
    <source>
        <strain evidence="5 6">BRUESC1165</strain>
    </source>
</reference>
<dbReference type="RefSeq" id="WP_377030022.1">
    <property type="nucleotide sequence ID" value="NZ_JBHOMY010000032.1"/>
</dbReference>
<sequence>MTAQTLTLVQNDQNRTDYAHSSFAPTIPVALLCDSLLLRSGLQHILRNTPFAISEATSAKGPKRLHYCAANTALVIIDASQNTGRVLEVARQVRERSPETRIVALADQFDRSFVQTAHGAGVNGFCLVDSSPAVLIKSLELVMLGESVLPSEVLRSIMDGVAERRDRLLQDKSAEPRQPDLKAYKLSTREAQILGCLKEGSPNKVIARHFDVTEATVKVHVKAILRKIGAANRTQAAMWASQHLPQRGGASVNG</sequence>
<dbReference type="PROSITE" id="PS50043">
    <property type="entry name" value="HTH_LUXR_2"/>
    <property type="match status" value="1"/>
</dbReference>
<dbReference type="Proteomes" id="UP001593940">
    <property type="component" value="Unassembled WGS sequence"/>
</dbReference>
<feature type="domain" description="HTH luxR-type" evidence="3">
    <location>
        <begin position="179"/>
        <end position="244"/>
    </location>
</feature>
<dbReference type="InterPro" id="IPR016032">
    <property type="entry name" value="Sig_transdc_resp-reg_C-effctor"/>
</dbReference>
<evidence type="ECO:0000259" key="3">
    <source>
        <dbReference type="PROSITE" id="PS50043"/>
    </source>
</evidence>
<dbReference type="InterPro" id="IPR039420">
    <property type="entry name" value="WalR-like"/>
</dbReference>
<dbReference type="Pfam" id="PF00196">
    <property type="entry name" value="GerE"/>
    <property type="match status" value="1"/>
</dbReference>
<protein>
    <submittedName>
        <fullName evidence="5">LuxR C-terminal-related transcriptional regulator</fullName>
    </submittedName>
</protein>
<dbReference type="SMART" id="SM00421">
    <property type="entry name" value="HTH_LUXR"/>
    <property type="match status" value="1"/>
</dbReference>
<name>A0ABV6Y9A5_9HYPH</name>
<evidence type="ECO:0000313" key="6">
    <source>
        <dbReference type="Proteomes" id="UP001593940"/>
    </source>
</evidence>
<keyword evidence="1" id="KW-0238">DNA-binding</keyword>
<dbReference type="PROSITE" id="PS50110">
    <property type="entry name" value="RESPONSE_REGULATORY"/>
    <property type="match status" value="1"/>
</dbReference>
<gene>
    <name evidence="5" type="ORF">ACETIH_14075</name>
</gene>
<feature type="modified residue" description="4-aspartylphosphate" evidence="2">
    <location>
        <position position="78"/>
    </location>
</feature>
<dbReference type="PANTHER" id="PTHR43214">
    <property type="entry name" value="TWO-COMPONENT RESPONSE REGULATOR"/>
    <property type="match status" value="1"/>
</dbReference>
<accession>A0ABV6Y9A5</accession>
<dbReference type="InterPro" id="IPR011006">
    <property type="entry name" value="CheY-like_superfamily"/>
</dbReference>
<organism evidence="5 6">
    <name type="scientific">Microvirga arabica</name>
    <dbReference type="NCBI Taxonomy" id="1128671"/>
    <lineage>
        <taxon>Bacteria</taxon>
        <taxon>Pseudomonadati</taxon>
        <taxon>Pseudomonadota</taxon>
        <taxon>Alphaproteobacteria</taxon>
        <taxon>Hyphomicrobiales</taxon>
        <taxon>Methylobacteriaceae</taxon>
        <taxon>Microvirga</taxon>
    </lineage>
</organism>
<dbReference type="InterPro" id="IPR001789">
    <property type="entry name" value="Sig_transdc_resp-reg_receiver"/>
</dbReference>
<comment type="caution">
    <text evidence="5">The sequence shown here is derived from an EMBL/GenBank/DDBJ whole genome shotgun (WGS) entry which is preliminary data.</text>
</comment>
<evidence type="ECO:0000256" key="1">
    <source>
        <dbReference type="ARBA" id="ARBA00023125"/>
    </source>
</evidence>
<dbReference type="SUPFAM" id="SSF52172">
    <property type="entry name" value="CheY-like"/>
    <property type="match status" value="1"/>
</dbReference>
<proteinExistence type="predicted"/>
<dbReference type="SUPFAM" id="SSF46894">
    <property type="entry name" value="C-terminal effector domain of the bipartite response regulators"/>
    <property type="match status" value="1"/>
</dbReference>
<dbReference type="CDD" id="cd06170">
    <property type="entry name" value="LuxR_C_like"/>
    <property type="match status" value="1"/>
</dbReference>
<evidence type="ECO:0000313" key="5">
    <source>
        <dbReference type="EMBL" id="MFC1457824.1"/>
    </source>
</evidence>
<dbReference type="InterPro" id="IPR000792">
    <property type="entry name" value="Tscrpt_reg_LuxR_C"/>
</dbReference>
<dbReference type="PANTHER" id="PTHR43214:SF42">
    <property type="entry name" value="TRANSCRIPTIONAL REGULATORY PROTEIN DESR"/>
    <property type="match status" value="1"/>
</dbReference>
<dbReference type="PRINTS" id="PR00038">
    <property type="entry name" value="HTHLUXR"/>
</dbReference>
<keyword evidence="2" id="KW-0597">Phosphoprotein</keyword>
<dbReference type="PROSITE" id="PS00622">
    <property type="entry name" value="HTH_LUXR_1"/>
    <property type="match status" value="1"/>
</dbReference>